<keyword evidence="1" id="KW-0677">Repeat</keyword>
<dbReference type="SMART" id="SM00248">
    <property type="entry name" value="ANK"/>
    <property type="match status" value="4"/>
</dbReference>
<proteinExistence type="predicted"/>
<reference evidence="5" key="2">
    <citation type="journal article" date="2019" name="Mol. Plant Microbe Interact.">
        <title>Genome sequence resources for four phytopathogenic fungi from the Colletotrichum orbiculare species complex.</title>
        <authorList>
            <person name="Gan P."/>
            <person name="Tsushima A."/>
            <person name="Narusaka M."/>
            <person name="Narusaka Y."/>
            <person name="Takano Y."/>
            <person name="Kubo Y."/>
            <person name="Shirasu K."/>
        </authorList>
    </citation>
    <scope>GENOME REANNOTATION</scope>
    <source>
        <strain evidence="5">104-T / ATCC 96160 / CBS 514.97 / LARS 414 / MAFF 240422</strain>
    </source>
</reference>
<evidence type="ECO:0000256" key="2">
    <source>
        <dbReference type="ARBA" id="ARBA00023043"/>
    </source>
</evidence>
<reference evidence="5" key="1">
    <citation type="journal article" date="2013" name="New Phytol.">
        <title>Comparative genomic and transcriptomic analyses reveal the hemibiotrophic stage shift of Colletotrichum fungi.</title>
        <authorList>
            <person name="Gan P."/>
            <person name="Ikeda K."/>
            <person name="Irieda H."/>
            <person name="Narusaka M."/>
            <person name="O'Connell R.J."/>
            <person name="Narusaka Y."/>
            <person name="Takano Y."/>
            <person name="Kubo Y."/>
            <person name="Shirasu K."/>
        </authorList>
    </citation>
    <scope>NUCLEOTIDE SEQUENCE [LARGE SCALE GENOMIC DNA]</scope>
    <source>
        <strain evidence="5">104-T / ATCC 96160 / CBS 514.97 / LARS 414 / MAFF 240422</strain>
    </source>
</reference>
<keyword evidence="2 3" id="KW-0040">ANK repeat</keyword>
<protein>
    <submittedName>
        <fullName evidence="4">Protein TANC1</fullName>
    </submittedName>
</protein>
<evidence type="ECO:0000313" key="4">
    <source>
        <dbReference type="EMBL" id="TDZ17420.1"/>
    </source>
</evidence>
<dbReference type="PROSITE" id="PS50088">
    <property type="entry name" value="ANK_REPEAT"/>
    <property type="match status" value="4"/>
</dbReference>
<dbReference type="PANTHER" id="PTHR24124">
    <property type="entry name" value="ANKYRIN REPEAT FAMILY A"/>
    <property type="match status" value="1"/>
</dbReference>
<feature type="repeat" description="ANK" evidence="3">
    <location>
        <begin position="108"/>
        <end position="132"/>
    </location>
</feature>
<accession>A0A484FGA4</accession>
<dbReference type="PANTHER" id="PTHR24124:SF14">
    <property type="entry name" value="CHROMOSOME UNDETERMINED SCAFFOLD_25, WHOLE GENOME SHOTGUN SEQUENCE"/>
    <property type="match status" value="1"/>
</dbReference>
<dbReference type="GO" id="GO:0005634">
    <property type="term" value="C:nucleus"/>
    <property type="evidence" value="ECO:0007669"/>
    <property type="project" value="TreeGrafter"/>
</dbReference>
<dbReference type="OrthoDB" id="539213at2759"/>
<dbReference type="STRING" id="1213857.A0A484FGA4"/>
<keyword evidence="5" id="KW-1185">Reference proteome</keyword>
<dbReference type="Proteomes" id="UP000014480">
    <property type="component" value="Unassembled WGS sequence"/>
</dbReference>
<dbReference type="GO" id="GO:0010468">
    <property type="term" value="P:regulation of gene expression"/>
    <property type="evidence" value="ECO:0007669"/>
    <property type="project" value="TreeGrafter"/>
</dbReference>
<gene>
    <name evidence="4" type="primary">Tanc1</name>
    <name evidence="4" type="ORF">Cob_v009587</name>
</gene>
<evidence type="ECO:0000256" key="1">
    <source>
        <dbReference type="ARBA" id="ARBA00022737"/>
    </source>
</evidence>
<dbReference type="InterPro" id="IPR036770">
    <property type="entry name" value="Ankyrin_rpt-contain_sf"/>
</dbReference>
<dbReference type="AlphaFoldDB" id="A0A484FGA4"/>
<comment type="caution">
    <text evidence="4">The sequence shown here is derived from an EMBL/GenBank/DDBJ whole genome shotgun (WGS) entry which is preliminary data.</text>
</comment>
<dbReference type="Gene3D" id="1.25.40.20">
    <property type="entry name" value="Ankyrin repeat-containing domain"/>
    <property type="match status" value="1"/>
</dbReference>
<dbReference type="PROSITE" id="PS50297">
    <property type="entry name" value="ANK_REP_REGION"/>
    <property type="match status" value="3"/>
</dbReference>
<name>A0A484FGA4_COLOR</name>
<dbReference type="InterPro" id="IPR002110">
    <property type="entry name" value="Ankyrin_rpt"/>
</dbReference>
<dbReference type="SUPFAM" id="SSF48403">
    <property type="entry name" value="Ankyrin repeat"/>
    <property type="match status" value="1"/>
</dbReference>
<feature type="repeat" description="ANK" evidence="3">
    <location>
        <begin position="73"/>
        <end position="105"/>
    </location>
</feature>
<dbReference type="Pfam" id="PF12796">
    <property type="entry name" value="Ank_2"/>
    <property type="match status" value="1"/>
</dbReference>
<sequence>MTPLQVAAKKASIPAMSLLLEYKADINAAPGEEFGRTALQAATSSEDCNRDINAVEFLISKGAEVNAPPAKKRGVTALQGAAIHGDFSIVKLLLQHGADINAPASPEEGRTAIEGAAEHGRMDMVKFLIGQGGLPDPILGFSRAVKLAEEEDHFAIAEVLREFEKTFPIQPTGFEDVSFEGFSEFLSAQGVGIFS</sequence>
<feature type="repeat" description="ANK" evidence="3">
    <location>
        <begin position="1"/>
        <end position="31"/>
    </location>
</feature>
<evidence type="ECO:0000313" key="5">
    <source>
        <dbReference type="Proteomes" id="UP000014480"/>
    </source>
</evidence>
<dbReference type="EMBL" id="AMCV02000028">
    <property type="protein sequence ID" value="TDZ17420.1"/>
    <property type="molecule type" value="Genomic_DNA"/>
</dbReference>
<organism evidence="4 5">
    <name type="scientific">Colletotrichum orbiculare (strain 104-T / ATCC 96160 / CBS 514.97 / LARS 414 / MAFF 240422)</name>
    <name type="common">Cucumber anthracnose fungus</name>
    <name type="synonym">Colletotrichum lagenarium</name>
    <dbReference type="NCBI Taxonomy" id="1213857"/>
    <lineage>
        <taxon>Eukaryota</taxon>
        <taxon>Fungi</taxon>
        <taxon>Dikarya</taxon>
        <taxon>Ascomycota</taxon>
        <taxon>Pezizomycotina</taxon>
        <taxon>Sordariomycetes</taxon>
        <taxon>Hypocreomycetidae</taxon>
        <taxon>Glomerellales</taxon>
        <taxon>Glomerellaceae</taxon>
        <taxon>Colletotrichum</taxon>
        <taxon>Colletotrichum orbiculare species complex</taxon>
    </lineage>
</organism>
<evidence type="ECO:0000256" key="3">
    <source>
        <dbReference type="PROSITE-ProRule" id="PRU00023"/>
    </source>
</evidence>
<dbReference type="Pfam" id="PF13637">
    <property type="entry name" value="Ank_4"/>
    <property type="match status" value="1"/>
</dbReference>
<feature type="repeat" description="ANK" evidence="3">
    <location>
        <begin position="34"/>
        <end position="70"/>
    </location>
</feature>